<evidence type="ECO:0000313" key="1">
    <source>
        <dbReference type="EMBL" id="OGY27938.1"/>
    </source>
</evidence>
<name>A0A1G1WJL9_9BACT</name>
<dbReference type="AlphaFoldDB" id="A0A1G1WJL9"/>
<proteinExistence type="predicted"/>
<dbReference type="InterPro" id="IPR012334">
    <property type="entry name" value="Pectin_lyas_fold"/>
</dbReference>
<evidence type="ECO:0000313" key="2">
    <source>
        <dbReference type="Proteomes" id="UP000176645"/>
    </source>
</evidence>
<evidence type="ECO:0008006" key="3">
    <source>
        <dbReference type="Google" id="ProtNLM"/>
    </source>
</evidence>
<sequence length="255" mass="27175">MTADQDDVCVIAGSSSTGRTAETAAITWAKRRTHIIGNGPARSINPRNGMAFAASISPGLTISANNCSFTNISIATFEDNNVLVEVTGEYNTFNNVHFQGIGHATAGDDTAARSLLLTNAEENEFNNCTIGLDTVTRSAANASLELTGSCPRNIFRHCYFPAYCDAATPTFVKSDTGNAHERFLIFEDCIFNNADTGSSTTMTVAMDLSSTGNGTVFLKDSWCKGATDWTNTFNNLFVTMPLADTDEGGLTKIGT</sequence>
<comment type="caution">
    <text evidence="1">The sequence shown here is derived from an EMBL/GenBank/DDBJ whole genome shotgun (WGS) entry which is preliminary data.</text>
</comment>
<dbReference type="Gene3D" id="2.160.20.10">
    <property type="entry name" value="Single-stranded right-handed beta-helix, Pectin lyase-like"/>
    <property type="match status" value="1"/>
</dbReference>
<dbReference type="Proteomes" id="UP000176645">
    <property type="component" value="Unassembled WGS sequence"/>
</dbReference>
<gene>
    <name evidence="1" type="ORF">A2Z42_04260</name>
</gene>
<organism evidence="1 2">
    <name type="scientific">Candidatus Woykebacteria bacterium RBG_19FT_COMBO_43_10</name>
    <dbReference type="NCBI Taxonomy" id="1802598"/>
    <lineage>
        <taxon>Bacteria</taxon>
        <taxon>Candidatus Woykeibacteriota</taxon>
    </lineage>
</organism>
<accession>A0A1G1WJL9</accession>
<protein>
    <recommendedName>
        <fullName evidence="3">Right handed beta helix domain-containing protein</fullName>
    </recommendedName>
</protein>
<dbReference type="EMBL" id="MHCU01000018">
    <property type="protein sequence ID" value="OGY27938.1"/>
    <property type="molecule type" value="Genomic_DNA"/>
</dbReference>
<reference evidence="1 2" key="1">
    <citation type="journal article" date="2016" name="Nat. Commun.">
        <title>Thousands of microbial genomes shed light on interconnected biogeochemical processes in an aquifer system.</title>
        <authorList>
            <person name="Anantharaman K."/>
            <person name="Brown C.T."/>
            <person name="Hug L.A."/>
            <person name="Sharon I."/>
            <person name="Castelle C.J."/>
            <person name="Probst A.J."/>
            <person name="Thomas B.C."/>
            <person name="Singh A."/>
            <person name="Wilkins M.J."/>
            <person name="Karaoz U."/>
            <person name="Brodie E.L."/>
            <person name="Williams K.H."/>
            <person name="Hubbard S.S."/>
            <person name="Banfield J.F."/>
        </authorList>
    </citation>
    <scope>NUCLEOTIDE SEQUENCE [LARGE SCALE GENOMIC DNA]</scope>
</reference>